<dbReference type="RefSeq" id="WP_058571064.1">
    <property type="nucleotide sequence ID" value="NZ_LOPV01000050.1"/>
</dbReference>
<comment type="caution">
    <text evidence="1">The sequence shown here is derived from an EMBL/GenBank/DDBJ whole genome shotgun (WGS) entry which is preliminary data.</text>
</comment>
<evidence type="ECO:0000313" key="2">
    <source>
        <dbReference type="Proteomes" id="UP000053157"/>
    </source>
</evidence>
<keyword evidence="2" id="KW-1185">Reference proteome</keyword>
<protein>
    <submittedName>
        <fullName evidence="1">Uncharacterized protein</fullName>
    </submittedName>
</protein>
<sequence length="66" mass="7372">MSHTLEIAPYEITTGSTIRHSTLCEEQTVLEIDAQSVRTSSGDQEFVYPREQLALDLSVGRFEVVS</sequence>
<gene>
    <name evidence="1" type="ORF">AUR66_08165</name>
</gene>
<evidence type="ECO:0000313" key="1">
    <source>
        <dbReference type="EMBL" id="KTG30393.1"/>
    </source>
</evidence>
<dbReference type="EMBL" id="LOPV01000050">
    <property type="protein sequence ID" value="KTG30393.1"/>
    <property type="molecule type" value="Genomic_DNA"/>
</dbReference>
<dbReference type="AlphaFoldDB" id="A0A0W1SVE0"/>
<proteinExistence type="predicted"/>
<name>A0A0W1SVE0_9EURY</name>
<accession>A0A0W1SVE0</accession>
<dbReference type="OrthoDB" id="287002at2157"/>
<organism evidence="1 2">
    <name type="scientific">Haloferax profundi</name>
    <dbReference type="NCBI Taxonomy" id="1544718"/>
    <lineage>
        <taxon>Archaea</taxon>
        <taxon>Methanobacteriati</taxon>
        <taxon>Methanobacteriota</taxon>
        <taxon>Stenosarchaea group</taxon>
        <taxon>Halobacteria</taxon>
        <taxon>Halobacteriales</taxon>
        <taxon>Haloferacaceae</taxon>
        <taxon>Haloferax</taxon>
    </lineage>
</organism>
<reference evidence="1 2" key="1">
    <citation type="submission" date="2015-12" db="EMBL/GenBank/DDBJ databases">
        <title>Haloferax profundi sp. nov. isolated from the Discovery deep brine-seawater interface in the Red Sea.</title>
        <authorList>
            <person name="Zhang G."/>
            <person name="Stingl U."/>
            <person name="Rashid M."/>
        </authorList>
    </citation>
    <scope>NUCLEOTIDE SEQUENCE [LARGE SCALE GENOMIC DNA]</scope>
    <source>
        <strain evidence="1 2">SB29</strain>
    </source>
</reference>
<dbReference type="Proteomes" id="UP000053157">
    <property type="component" value="Unassembled WGS sequence"/>
</dbReference>